<accession>A0ABN3UFM4</accession>
<keyword evidence="10" id="KW-0472">Membrane</keyword>
<feature type="domain" description="PASTA" evidence="12">
    <location>
        <begin position="601"/>
        <end position="664"/>
    </location>
</feature>
<evidence type="ECO:0000259" key="12">
    <source>
        <dbReference type="PROSITE" id="PS51178"/>
    </source>
</evidence>
<dbReference type="SUPFAM" id="SSF54184">
    <property type="entry name" value="Penicillin-binding protein 2x (pbp-2x), c-terminal domain"/>
    <property type="match status" value="1"/>
</dbReference>
<gene>
    <name evidence="13" type="primary">pknB_1</name>
    <name evidence="13" type="ORF">GCM10009867_06420</name>
</gene>
<dbReference type="Proteomes" id="UP001501326">
    <property type="component" value="Unassembled WGS sequence"/>
</dbReference>
<proteinExistence type="predicted"/>
<dbReference type="Gene3D" id="3.30.10.20">
    <property type="match status" value="4"/>
</dbReference>
<organism evidence="13 14">
    <name type="scientific">Pedococcus aerophilus</name>
    <dbReference type="NCBI Taxonomy" id="436356"/>
    <lineage>
        <taxon>Bacteria</taxon>
        <taxon>Bacillati</taxon>
        <taxon>Actinomycetota</taxon>
        <taxon>Actinomycetes</taxon>
        <taxon>Micrococcales</taxon>
        <taxon>Intrasporangiaceae</taxon>
        <taxon>Pedococcus</taxon>
    </lineage>
</organism>
<evidence type="ECO:0000256" key="7">
    <source>
        <dbReference type="ARBA" id="ARBA00047899"/>
    </source>
</evidence>
<dbReference type="CDD" id="cd06577">
    <property type="entry name" value="PASTA_pknB"/>
    <property type="match status" value="4"/>
</dbReference>
<dbReference type="SMART" id="SM00220">
    <property type="entry name" value="S_TKc"/>
    <property type="match status" value="1"/>
</dbReference>
<dbReference type="PROSITE" id="PS00108">
    <property type="entry name" value="PROTEIN_KINASE_ST"/>
    <property type="match status" value="1"/>
</dbReference>
<dbReference type="PROSITE" id="PS50011">
    <property type="entry name" value="PROTEIN_KINASE_DOM"/>
    <property type="match status" value="1"/>
</dbReference>
<evidence type="ECO:0000256" key="8">
    <source>
        <dbReference type="ARBA" id="ARBA00048679"/>
    </source>
</evidence>
<comment type="catalytic activity">
    <reaction evidence="7">
        <text>L-threonyl-[protein] + ATP = O-phospho-L-threonyl-[protein] + ADP + H(+)</text>
        <dbReference type="Rhea" id="RHEA:46608"/>
        <dbReference type="Rhea" id="RHEA-COMP:11060"/>
        <dbReference type="Rhea" id="RHEA-COMP:11605"/>
        <dbReference type="ChEBI" id="CHEBI:15378"/>
        <dbReference type="ChEBI" id="CHEBI:30013"/>
        <dbReference type="ChEBI" id="CHEBI:30616"/>
        <dbReference type="ChEBI" id="CHEBI:61977"/>
        <dbReference type="ChEBI" id="CHEBI:456216"/>
        <dbReference type="EC" id="2.7.11.1"/>
    </reaction>
</comment>
<dbReference type="Pfam" id="PF00069">
    <property type="entry name" value="Pkinase"/>
    <property type="match status" value="1"/>
</dbReference>
<dbReference type="Pfam" id="PF03793">
    <property type="entry name" value="PASTA"/>
    <property type="match status" value="4"/>
</dbReference>
<keyword evidence="14" id="KW-1185">Reference proteome</keyword>
<keyword evidence="4" id="KW-0547">Nucleotide-binding</keyword>
<keyword evidence="5 13" id="KW-0418">Kinase</keyword>
<evidence type="ECO:0000256" key="2">
    <source>
        <dbReference type="ARBA" id="ARBA00022527"/>
    </source>
</evidence>
<feature type="domain" description="PASTA" evidence="12">
    <location>
        <begin position="400"/>
        <end position="465"/>
    </location>
</feature>
<dbReference type="InterPro" id="IPR008271">
    <property type="entry name" value="Ser/Thr_kinase_AS"/>
</dbReference>
<evidence type="ECO:0000256" key="4">
    <source>
        <dbReference type="ARBA" id="ARBA00022741"/>
    </source>
</evidence>
<dbReference type="PANTHER" id="PTHR43289">
    <property type="entry name" value="MITOGEN-ACTIVATED PROTEIN KINASE KINASE KINASE 20-RELATED"/>
    <property type="match status" value="1"/>
</dbReference>
<keyword evidence="6" id="KW-0067">ATP-binding</keyword>
<evidence type="ECO:0000256" key="9">
    <source>
        <dbReference type="SAM" id="MobiDB-lite"/>
    </source>
</evidence>
<evidence type="ECO:0000256" key="3">
    <source>
        <dbReference type="ARBA" id="ARBA00022679"/>
    </source>
</evidence>
<keyword evidence="3" id="KW-0808">Transferase</keyword>
<dbReference type="EMBL" id="BAAARN010000001">
    <property type="protein sequence ID" value="GAA2731844.1"/>
    <property type="molecule type" value="Genomic_DNA"/>
</dbReference>
<dbReference type="SUPFAM" id="SSF56112">
    <property type="entry name" value="Protein kinase-like (PK-like)"/>
    <property type="match status" value="1"/>
</dbReference>
<evidence type="ECO:0000313" key="14">
    <source>
        <dbReference type="Proteomes" id="UP001501326"/>
    </source>
</evidence>
<evidence type="ECO:0000256" key="10">
    <source>
        <dbReference type="SAM" id="Phobius"/>
    </source>
</evidence>
<dbReference type="EC" id="2.7.11.1" evidence="1"/>
<dbReference type="NCBIfam" id="NF033483">
    <property type="entry name" value="PknB_PASTA_kin"/>
    <property type="match status" value="1"/>
</dbReference>
<protein>
    <recommendedName>
        <fullName evidence="1">non-specific serine/threonine protein kinase</fullName>
        <ecNumber evidence="1">2.7.11.1</ecNumber>
    </recommendedName>
</protein>
<sequence length="664" mass="70766">MTSYTLRVSSGVTESLLGRVFDGRYRVQSHIADGGMASVYLALDTRLDRDVALKVLRRDLARDDAFVSRFRREARSAARLSHPNVVSVFDQGDDDGHMFLAMEYVPGQTLREVMKAEGPLTPRAALDIMAPVLQALGAAHRAGIIHRDVKPENIILREDDGTVKVADFGLARAVSNQTSHSQTGVLLGTVAYLSPEQVERGIADARSDVYAAGLILFEMLTGSKAFTGDTPIHIAYQHVHSSVPAPSSRVTTVPAELDALVALATSRDPDQRPADAGDFLAEVRKSRSMLTPTELDRRPEGPSAAGPGASTIAVERTSALPVEAGHEPRRSRPIGPVALPMDHTPTAPPGPDPYLEDRHRALEGRVVDDRRRGPWGWIVAALAVALVAGVAAWWFLAGPGSPTTVPRVTGQTYEQAQSALTTSHLSPERVDAFDETIPKGVVISTDPGAGTELRRSQDVTVTVSKGPERYAVPQVVGASANEATARIKAEKLTLGDTKQAFSETVDAGLVISVSPKEGSSLKRGTKVSLVVSKGRQPIEVTDFTGKPADDAVRDLTGKGLEVDATRQENDDTVPKGSVISQSPSSGTLFKGDKVTLVVSKGPVLIKVPDVQGKQEAEARKILEDAGFKVAVERFMGGIFGTVRSQNPAAGSEQPKDTTVTLVVV</sequence>
<dbReference type="PROSITE" id="PS51178">
    <property type="entry name" value="PASTA"/>
    <property type="match status" value="4"/>
</dbReference>
<dbReference type="Gene3D" id="1.10.510.10">
    <property type="entry name" value="Transferase(Phosphotransferase) domain 1"/>
    <property type="match status" value="1"/>
</dbReference>
<evidence type="ECO:0000256" key="1">
    <source>
        <dbReference type="ARBA" id="ARBA00012513"/>
    </source>
</evidence>
<feature type="domain" description="PASTA" evidence="12">
    <location>
        <begin position="466"/>
        <end position="533"/>
    </location>
</feature>
<dbReference type="InterPro" id="IPR005543">
    <property type="entry name" value="PASTA_dom"/>
</dbReference>
<comment type="caution">
    <text evidence="13">The sequence shown here is derived from an EMBL/GenBank/DDBJ whole genome shotgun (WGS) entry which is preliminary data.</text>
</comment>
<dbReference type="InterPro" id="IPR000719">
    <property type="entry name" value="Prot_kinase_dom"/>
</dbReference>
<dbReference type="SMART" id="SM00740">
    <property type="entry name" value="PASTA"/>
    <property type="match status" value="4"/>
</dbReference>
<name>A0ABN3UFM4_9MICO</name>
<feature type="domain" description="Protein kinase" evidence="11">
    <location>
        <begin position="25"/>
        <end position="290"/>
    </location>
</feature>
<feature type="transmembrane region" description="Helical" evidence="10">
    <location>
        <begin position="375"/>
        <end position="396"/>
    </location>
</feature>
<evidence type="ECO:0000313" key="13">
    <source>
        <dbReference type="EMBL" id="GAA2731844.1"/>
    </source>
</evidence>
<keyword evidence="10" id="KW-0812">Transmembrane</keyword>
<feature type="region of interest" description="Disordered" evidence="9">
    <location>
        <begin position="281"/>
        <end position="354"/>
    </location>
</feature>
<dbReference type="GO" id="GO:0016301">
    <property type="term" value="F:kinase activity"/>
    <property type="evidence" value="ECO:0007669"/>
    <property type="project" value="UniProtKB-KW"/>
</dbReference>
<evidence type="ECO:0000259" key="11">
    <source>
        <dbReference type="PROSITE" id="PS50011"/>
    </source>
</evidence>
<comment type="catalytic activity">
    <reaction evidence="8">
        <text>L-seryl-[protein] + ATP = O-phospho-L-seryl-[protein] + ADP + H(+)</text>
        <dbReference type="Rhea" id="RHEA:17989"/>
        <dbReference type="Rhea" id="RHEA-COMP:9863"/>
        <dbReference type="Rhea" id="RHEA-COMP:11604"/>
        <dbReference type="ChEBI" id="CHEBI:15378"/>
        <dbReference type="ChEBI" id="CHEBI:29999"/>
        <dbReference type="ChEBI" id="CHEBI:30616"/>
        <dbReference type="ChEBI" id="CHEBI:83421"/>
        <dbReference type="ChEBI" id="CHEBI:456216"/>
        <dbReference type="EC" id="2.7.11.1"/>
    </reaction>
</comment>
<dbReference type="Gene3D" id="3.30.200.20">
    <property type="entry name" value="Phosphorylase Kinase, domain 1"/>
    <property type="match status" value="1"/>
</dbReference>
<dbReference type="PANTHER" id="PTHR43289:SF34">
    <property type="entry name" value="SERINE_THREONINE-PROTEIN KINASE YBDM-RELATED"/>
    <property type="match status" value="1"/>
</dbReference>
<dbReference type="InterPro" id="IPR011009">
    <property type="entry name" value="Kinase-like_dom_sf"/>
</dbReference>
<evidence type="ECO:0000256" key="6">
    <source>
        <dbReference type="ARBA" id="ARBA00022840"/>
    </source>
</evidence>
<evidence type="ECO:0000256" key="5">
    <source>
        <dbReference type="ARBA" id="ARBA00022777"/>
    </source>
</evidence>
<reference evidence="13 14" key="1">
    <citation type="journal article" date="2019" name="Int. J. Syst. Evol. Microbiol.">
        <title>The Global Catalogue of Microorganisms (GCM) 10K type strain sequencing project: providing services to taxonomists for standard genome sequencing and annotation.</title>
        <authorList>
            <consortium name="The Broad Institute Genomics Platform"/>
            <consortium name="The Broad Institute Genome Sequencing Center for Infectious Disease"/>
            <person name="Wu L."/>
            <person name="Ma J."/>
        </authorList>
    </citation>
    <scope>NUCLEOTIDE SEQUENCE [LARGE SCALE GENOMIC DNA]</scope>
    <source>
        <strain evidence="13 14">JCM 16378</strain>
    </source>
</reference>
<keyword evidence="2" id="KW-0723">Serine/threonine-protein kinase</keyword>
<keyword evidence="10" id="KW-1133">Transmembrane helix</keyword>
<dbReference type="CDD" id="cd14014">
    <property type="entry name" value="STKc_PknB_like"/>
    <property type="match status" value="1"/>
</dbReference>
<feature type="domain" description="PASTA" evidence="12">
    <location>
        <begin position="534"/>
        <end position="600"/>
    </location>
</feature>